<feature type="transmembrane region" description="Helical" evidence="1">
    <location>
        <begin position="72"/>
        <end position="93"/>
    </location>
</feature>
<feature type="transmembrane region" description="Helical" evidence="1">
    <location>
        <begin position="30"/>
        <end position="52"/>
    </location>
</feature>
<keyword evidence="3" id="KW-1185">Reference proteome</keyword>
<gene>
    <name evidence="2" type="ORF">B0H17DRAFT_169323</name>
</gene>
<dbReference type="Proteomes" id="UP001221757">
    <property type="component" value="Unassembled WGS sequence"/>
</dbReference>
<protein>
    <submittedName>
        <fullName evidence="2">Uncharacterized protein</fullName>
    </submittedName>
</protein>
<reference evidence="2" key="1">
    <citation type="submission" date="2023-03" db="EMBL/GenBank/DDBJ databases">
        <title>Massive genome expansion in bonnet fungi (Mycena s.s.) driven by repeated elements and novel gene families across ecological guilds.</title>
        <authorList>
            <consortium name="Lawrence Berkeley National Laboratory"/>
            <person name="Harder C.B."/>
            <person name="Miyauchi S."/>
            <person name="Viragh M."/>
            <person name="Kuo A."/>
            <person name="Thoen E."/>
            <person name="Andreopoulos B."/>
            <person name="Lu D."/>
            <person name="Skrede I."/>
            <person name="Drula E."/>
            <person name="Henrissat B."/>
            <person name="Morin E."/>
            <person name="Kohler A."/>
            <person name="Barry K."/>
            <person name="LaButti K."/>
            <person name="Morin E."/>
            <person name="Salamov A."/>
            <person name="Lipzen A."/>
            <person name="Mereny Z."/>
            <person name="Hegedus B."/>
            <person name="Baldrian P."/>
            <person name="Stursova M."/>
            <person name="Weitz H."/>
            <person name="Taylor A."/>
            <person name="Grigoriev I.V."/>
            <person name="Nagy L.G."/>
            <person name="Martin F."/>
            <person name="Kauserud H."/>
        </authorList>
    </citation>
    <scope>NUCLEOTIDE SEQUENCE</scope>
    <source>
        <strain evidence="2">CBHHK067</strain>
    </source>
</reference>
<keyword evidence="1" id="KW-1133">Transmembrane helix</keyword>
<dbReference type="AlphaFoldDB" id="A0AAD7GAV9"/>
<evidence type="ECO:0000256" key="1">
    <source>
        <dbReference type="SAM" id="Phobius"/>
    </source>
</evidence>
<name>A0AAD7GAV9_MYCRO</name>
<keyword evidence="1" id="KW-0812">Transmembrane</keyword>
<organism evidence="2 3">
    <name type="scientific">Mycena rosella</name>
    <name type="common">Pink bonnet</name>
    <name type="synonym">Agaricus rosellus</name>
    <dbReference type="NCBI Taxonomy" id="1033263"/>
    <lineage>
        <taxon>Eukaryota</taxon>
        <taxon>Fungi</taxon>
        <taxon>Dikarya</taxon>
        <taxon>Basidiomycota</taxon>
        <taxon>Agaricomycotina</taxon>
        <taxon>Agaricomycetes</taxon>
        <taxon>Agaricomycetidae</taxon>
        <taxon>Agaricales</taxon>
        <taxon>Marasmiineae</taxon>
        <taxon>Mycenaceae</taxon>
        <taxon>Mycena</taxon>
    </lineage>
</organism>
<dbReference type="EMBL" id="JARKIE010000161">
    <property type="protein sequence ID" value="KAJ7673537.1"/>
    <property type="molecule type" value="Genomic_DNA"/>
</dbReference>
<evidence type="ECO:0000313" key="3">
    <source>
        <dbReference type="Proteomes" id="UP001221757"/>
    </source>
</evidence>
<accession>A0AAD7GAV9</accession>
<sequence>MAATVVIACISAIGWDAATSGQVPHVDIRIPFILGAATNVILIFLTVGRIWYIRHEAYIINGTTFRKRYDTVIAMILESGSIYCVCIILWVIARSLRNQFDSSTKIFMGLADGLVDQGVNIAPTLILVRVGMGHFQWQQNPAPRSQTRLASERSTLHWAPVIPPTDASCEVIDLK</sequence>
<comment type="caution">
    <text evidence="2">The sequence shown here is derived from an EMBL/GenBank/DDBJ whole genome shotgun (WGS) entry which is preliminary data.</text>
</comment>
<proteinExistence type="predicted"/>
<evidence type="ECO:0000313" key="2">
    <source>
        <dbReference type="EMBL" id="KAJ7673537.1"/>
    </source>
</evidence>
<keyword evidence="1" id="KW-0472">Membrane</keyword>